<feature type="domain" description="TonB-dependent receptor-like beta-barrel" evidence="14">
    <location>
        <begin position="299"/>
        <end position="835"/>
    </location>
</feature>
<organism evidence="16 17">
    <name type="scientific">Sphingorhabdus wooponensis</name>
    <dbReference type="NCBI Taxonomy" id="940136"/>
    <lineage>
        <taxon>Bacteria</taxon>
        <taxon>Pseudomonadati</taxon>
        <taxon>Pseudomonadota</taxon>
        <taxon>Alphaproteobacteria</taxon>
        <taxon>Sphingomonadales</taxon>
        <taxon>Sphingomonadaceae</taxon>
        <taxon>Sphingorhabdus</taxon>
    </lineage>
</organism>
<evidence type="ECO:0000256" key="9">
    <source>
        <dbReference type="ARBA" id="ARBA00023136"/>
    </source>
</evidence>
<dbReference type="Pfam" id="PF07715">
    <property type="entry name" value="Plug"/>
    <property type="match status" value="1"/>
</dbReference>
<evidence type="ECO:0000259" key="15">
    <source>
        <dbReference type="Pfam" id="PF07715"/>
    </source>
</evidence>
<dbReference type="Pfam" id="PF00593">
    <property type="entry name" value="TonB_dep_Rec_b-barrel"/>
    <property type="match status" value="1"/>
</dbReference>
<keyword evidence="13" id="KW-0732">Signal</keyword>
<dbReference type="GO" id="GO:0009279">
    <property type="term" value="C:cell outer membrane"/>
    <property type="evidence" value="ECO:0007669"/>
    <property type="project" value="UniProtKB-SubCell"/>
</dbReference>
<comment type="similarity">
    <text evidence="11 12">Belongs to the TonB-dependent receptor family.</text>
</comment>
<feature type="chain" id="PRO_5019425679" evidence="13">
    <location>
        <begin position="38"/>
        <end position="876"/>
    </location>
</feature>
<evidence type="ECO:0000256" key="5">
    <source>
        <dbReference type="ARBA" id="ARBA00022692"/>
    </source>
</evidence>
<dbReference type="Proteomes" id="UP000268553">
    <property type="component" value="Unassembled WGS sequence"/>
</dbReference>
<keyword evidence="9 11" id="KW-0472">Membrane</keyword>
<evidence type="ECO:0000256" key="8">
    <source>
        <dbReference type="ARBA" id="ARBA00023077"/>
    </source>
</evidence>
<keyword evidence="16" id="KW-0675">Receptor</keyword>
<gene>
    <name evidence="16" type="ORF">D7D48_06460</name>
</gene>
<evidence type="ECO:0000313" key="16">
    <source>
        <dbReference type="EMBL" id="RRQ52480.1"/>
    </source>
</evidence>
<evidence type="ECO:0000256" key="13">
    <source>
        <dbReference type="SAM" id="SignalP"/>
    </source>
</evidence>
<keyword evidence="5 11" id="KW-0812">Transmembrane</keyword>
<evidence type="ECO:0000256" key="11">
    <source>
        <dbReference type="PROSITE-ProRule" id="PRU01360"/>
    </source>
</evidence>
<dbReference type="SUPFAM" id="SSF56935">
    <property type="entry name" value="Porins"/>
    <property type="match status" value="1"/>
</dbReference>
<dbReference type="Gene3D" id="2.40.170.20">
    <property type="entry name" value="TonB-dependent receptor, beta-barrel domain"/>
    <property type="match status" value="2"/>
</dbReference>
<accession>A0A426RTZ7</accession>
<dbReference type="PROSITE" id="PS52016">
    <property type="entry name" value="TONB_DEPENDENT_REC_3"/>
    <property type="match status" value="1"/>
</dbReference>
<dbReference type="InterPro" id="IPR000531">
    <property type="entry name" value="Beta-barrel_TonB"/>
</dbReference>
<evidence type="ECO:0000256" key="4">
    <source>
        <dbReference type="ARBA" id="ARBA00022496"/>
    </source>
</evidence>
<comment type="subcellular location">
    <subcellularLocation>
        <location evidence="1 11">Cell outer membrane</location>
        <topology evidence="1 11">Multi-pass membrane protein</topology>
    </subcellularLocation>
</comment>
<evidence type="ECO:0000256" key="12">
    <source>
        <dbReference type="RuleBase" id="RU003357"/>
    </source>
</evidence>
<evidence type="ECO:0000259" key="14">
    <source>
        <dbReference type="Pfam" id="PF00593"/>
    </source>
</evidence>
<evidence type="ECO:0000256" key="3">
    <source>
        <dbReference type="ARBA" id="ARBA00022452"/>
    </source>
</evidence>
<name>A0A426RTZ7_9SPHN</name>
<sequence length="876" mass="93423">MEEREMRRFNRVITAALCSTVCSVMLMPAAFAQTAEAEEDSGNEPIIVTATLRAMDVQDIPLAVTAVAPEALERQGINDIKNLAAISPSFNIQSSQTETQGTSIKIRGVGTTGNNTGLESSVGVFIDGVYQSRPGVALGDLVDLERLEILRGPQGTLFGRNTSAGALNVTTKRPSLSTTEGFVNASYGNYNFMNLQAGVSVPVVQDVAGLRMSGTWRKRDGYLKTPSGVESNDRDRYMLRGQLYVEPNADVSIRLLADYAKTDEQCCQAVIVRETELAPFSALHGLASDGVDQSGSSALNNLSINAKNYLNGSKQWGVSGELKWDLGGAKLTYIGSYRKFDSSSTTTGGFTGNDTYTVGNGATTSRPGILPSGDHIKTMTQELRIQGTAFNDKLDWLIGGFYGDEDITADQTMTLNADFQKTNSAFNFANLAGSNPLLAFTRAGNGGVAVDANGNYAENRFLQNAKSWSVFTHNVLSITEKLSLTLGARYVKEEKEASFSQLGATTGAGSSACQATTNAVLAGQVPSALQGGAILLNCFPFAVSTNLTAPAALGGGLASRLLPLPRAWSDTFKDDEITYTAQVGYKANEDLLLYAGYSHGFKSGGFNLDPMSAVLQNSAAVLAGLQTGTVVAPVYAEPDFKSEKVNQIEIGAKATLFGSIKANLALFDMKMSDFQVLEFTGVQFLTFNVNSARSTGAELELFGKLSDNISANVSATYANSRYPGNCADGVVAAALPSTRRLCGSSLTNAPKFAGVVGLTYEGQVSDSGWGLLVNGNINYSDRRRTSTIPLDVNTAGTVTAPVPLDYQDAYFKMNARIGLTTPDEQFTFEIWGTNLSNEITRGITANTPLRGGFGTRSRIGFVEEPRMYGMTVRAKF</sequence>
<reference evidence="16 17" key="1">
    <citation type="submission" date="2018-12" db="EMBL/GenBank/DDBJ databases">
        <authorList>
            <person name="Kim S.-J."/>
            <person name="Jung G.-Y."/>
        </authorList>
    </citation>
    <scope>NUCLEOTIDE SEQUENCE [LARGE SCALE GENOMIC DNA]</scope>
    <source>
        <strain evidence="16 17">03SU3-P</strain>
    </source>
</reference>
<evidence type="ECO:0000256" key="6">
    <source>
        <dbReference type="ARBA" id="ARBA00023004"/>
    </source>
</evidence>
<keyword evidence="6" id="KW-0408">Iron</keyword>
<keyword evidence="2 11" id="KW-0813">Transport</keyword>
<dbReference type="OrthoDB" id="9760333at2"/>
<evidence type="ECO:0000256" key="2">
    <source>
        <dbReference type="ARBA" id="ARBA00022448"/>
    </source>
</evidence>
<evidence type="ECO:0000256" key="10">
    <source>
        <dbReference type="ARBA" id="ARBA00023237"/>
    </source>
</evidence>
<dbReference type="EMBL" id="RWJI01000001">
    <property type="protein sequence ID" value="RRQ52480.1"/>
    <property type="molecule type" value="Genomic_DNA"/>
</dbReference>
<keyword evidence="3 11" id="KW-1134">Transmembrane beta strand</keyword>
<keyword evidence="7" id="KW-0406">Ion transport</keyword>
<evidence type="ECO:0000256" key="7">
    <source>
        <dbReference type="ARBA" id="ARBA00023065"/>
    </source>
</evidence>
<dbReference type="InterPro" id="IPR039426">
    <property type="entry name" value="TonB-dep_rcpt-like"/>
</dbReference>
<feature type="signal peptide" evidence="13">
    <location>
        <begin position="1"/>
        <end position="37"/>
    </location>
</feature>
<feature type="domain" description="TonB-dependent receptor plug" evidence="15">
    <location>
        <begin position="57"/>
        <end position="166"/>
    </location>
</feature>
<proteinExistence type="inferred from homology"/>
<dbReference type="AlphaFoldDB" id="A0A426RTZ7"/>
<keyword evidence="17" id="KW-1185">Reference proteome</keyword>
<keyword evidence="8 12" id="KW-0798">TonB box</keyword>
<keyword evidence="4" id="KW-0410">Iron transport</keyword>
<evidence type="ECO:0000256" key="1">
    <source>
        <dbReference type="ARBA" id="ARBA00004571"/>
    </source>
</evidence>
<comment type="caution">
    <text evidence="16">The sequence shown here is derived from an EMBL/GenBank/DDBJ whole genome shotgun (WGS) entry which is preliminary data.</text>
</comment>
<dbReference type="PANTHER" id="PTHR32552">
    <property type="entry name" value="FERRICHROME IRON RECEPTOR-RELATED"/>
    <property type="match status" value="1"/>
</dbReference>
<protein>
    <submittedName>
        <fullName evidence="16">TonB-dependent receptor</fullName>
    </submittedName>
</protein>
<keyword evidence="10 11" id="KW-0998">Cell outer membrane</keyword>
<dbReference type="PANTHER" id="PTHR32552:SF81">
    <property type="entry name" value="TONB-DEPENDENT OUTER MEMBRANE RECEPTOR"/>
    <property type="match status" value="1"/>
</dbReference>
<dbReference type="InterPro" id="IPR036942">
    <property type="entry name" value="Beta-barrel_TonB_sf"/>
</dbReference>
<dbReference type="InterPro" id="IPR012910">
    <property type="entry name" value="Plug_dom"/>
</dbReference>
<dbReference type="GO" id="GO:0006826">
    <property type="term" value="P:iron ion transport"/>
    <property type="evidence" value="ECO:0007669"/>
    <property type="project" value="UniProtKB-KW"/>
</dbReference>
<evidence type="ECO:0000313" key="17">
    <source>
        <dbReference type="Proteomes" id="UP000268553"/>
    </source>
</evidence>